<comment type="caution">
    <text evidence="12">The sequence shown here is derived from an EMBL/GenBank/DDBJ whole genome shotgun (WGS) entry which is preliminary data.</text>
</comment>
<evidence type="ECO:0000256" key="4">
    <source>
        <dbReference type="ARBA" id="ARBA00018543"/>
    </source>
</evidence>
<reference evidence="12" key="1">
    <citation type="submission" date="2022-07" db="EMBL/GenBank/DDBJ databases">
        <title>Phylogenomic reconstructions and comparative analyses of Kickxellomycotina fungi.</title>
        <authorList>
            <person name="Reynolds N.K."/>
            <person name="Stajich J.E."/>
            <person name="Barry K."/>
            <person name="Grigoriev I.V."/>
            <person name="Crous P."/>
            <person name="Smith M.E."/>
        </authorList>
    </citation>
    <scope>NUCLEOTIDE SEQUENCE</scope>
    <source>
        <strain evidence="12">RSA 567</strain>
    </source>
</reference>
<accession>A0A9W8B3Y2</accession>
<comment type="cofactor">
    <cofactor evidence="1">
        <name>pyridoxal 5'-phosphate</name>
        <dbReference type="ChEBI" id="CHEBI:597326"/>
    </cofactor>
</comment>
<keyword evidence="5" id="KW-0032">Aminotransferase</keyword>
<dbReference type="PROSITE" id="PS00600">
    <property type="entry name" value="AA_TRANSFER_CLASS_3"/>
    <property type="match status" value="1"/>
</dbReference>
<dbReference type="FunFam" id="3.40.640.10:FF:000073">
    <property type="entry name" value="Probable 4-aminobutyrate aminotransferase"/>
    <property type="match status" value="1"/>
</dbReference>
<dbReference type="GO" id="GO:0005739">
    <property type="term" value="C:mitochondrion"/>
    <property type="evidence" value="ECO:0007669"/>
    <property type="project" value="TreeGrafter"/>
</dbReference>
<dbReference type="Gene3D" id="3.40.640.10">
    <property type="entry name" value="Type I PLP-dependent aspartate aminotransferase-like (Major domain)"/>
    <property type="match status" value="1"/>
</dbReference>
<dbReference type="InterPro" id="IPR004631">
    <property type="entry name" value="4NH2But_aminotransferase_euk"/>
</dbReference>
<keyword evidence="7 11" id="KW-0663">Pyridoxal phosphate</keyword>
<dbReference type="Gene3D" id="3.90.1150.10">
    <property type="entry name" value="Aspartate Aminotransferase, domain 1"/>
    <property type="match status" value="1"/>
</dbReference>
<dbReference type="NCBIfam" id="TIGR00699">
    <property type="entry name" value="GABAtrns_euk"/>
    <property type="match status" value="1"/>
</dbReference>
<evidence type="ECO:0000256" key="7">
    <source>
        <dbReference type="ARBA" id="ARBA00022898"/>
    </source>
</evidence>
<evidence type="ECO:0000313" key="12">
    <source>
        <dbReference type="EMBL" id="KAJ1980610.1"/>
    </source>
</evidence>
<evidence type="ECO:0000313" key="13">
    <source>
        <dbReference type="Proteomes" id="UP001151582"/>
    </source>
</evidence>
<dbReference type="GO" id="GO:0030170">
    <property type="term" value="F:pyridoxal phosphate binding"/>
    <property type="evidence" value="ECO:0007669"/>
    <property type="project" value="InterPro"/>
</dbReference>
<evidence type="ECO:0000256" key="9">
    <source>
        <dbReference type="ARBA" id="ARBA00031787"/>
    </source>
</evidence>
<dbReference type="PANTHER" id="PTHR43206">
    <property type="entry name" value="AMINOTRANSFERASE"/>
    <property type="match status" value="1"/>
</dbReference>
<dbReference type="InterPro" id="IPR015424">
    <property type="entry name" value="PyrdxlP-dep_Trfase"/>
</dbReference>
<dbReference type="InterPro" id="IPR049704">
    <property type="entry name" value="Aminotrans_3_PPA_site"/>
</dbReference>
<comment type="catalytic activity">
    <reaction evidence="10">
        <text>4-aminobutanoate + 2-oxoglutarate = succinate semialdehyde + L-glutamate</text>
        <dbReference type="Rhea" id="RHEA:23352"/>
        <dbReference type="ChEBI" id="CHEBI:16810"/>
        <dbReference type="ChEBI" id="CHEBI:29985"/>
        <dbReference type="ChEBI" id="CHEBI:57706"/>
        <dbReference type="ChEBI" id="CHEBI:59888"/>
        <dbReference type="EC" id="2.6.1.19"/>
    </reaction>
</comment>
<comment type="similarity">
    <text evidence="2 11">Belongs to the class-III pyridoxal-phosphate-dependent aminotransferase family.</text>
</comment>
<name>A0A9W8B3Y2_9FUNG</name>
<evidence type="ECO:0000256" key="6">
    <source>
        <dbReference type="ARBA" id="ARBA00022679"/>
    </source>
</evidence>
<dbReference type="GO" id="GO:0034386">
    <property type="term" value="F:4-aminobutyrate:2-oxoglutarate transaminase activity"/>
    <property type="evidence" value="ECO:0007669"/>
    <property type="project" value="UniProtKB-EC"/>
</dbReference>
<evidence type="ECO:0000256" key="10">
    <source>
        <dbReference type="ARBA" id="ARBA00048021"/>
    </source>
</evidence>
<dbReference type="Pfam" id="PF00202">
    <property type="entry name" value="Aminotran_3"/>
    <property type="match status" value="1"/>
</dbReference>
<dbReference type="InterPro" id="IPR015421">
    <property type="entry name" value="PyrdxlP-dep_Trfase_major"/>
</dbReference>
<dbReference type="Proteomes" id="UP001151582">
    <property type="component" value="Unassembled WGS sequence"/>
</dbReference>
<proteinExistence type="inferred from homology"/>
<keyword evidence="6" id="KW-0808">Transferase</keyword>
<sequence length="505" mass="56226">MWAHRLSRFNRLAWQPAPATPLLRRGLASHTRWFPQEPAEPLVKTTTIPGPQSKAALEALGRLQDPRAAIFASDFQRSIGNYIADADGNVLLDLYAQISSIPLGYNHPAILEISQSPEMLWALANRPALGVMPPKEWASILEDAFMRVAPKGLDQVFTTMCGSCANELAYKAAFMHFAARKRQESSLTFASPRTLQAYEESCMKNQPPGSPEYVILSFKQAFHGRMFGSLSTTRSKAIHKLDIPAFPWPAVRFPRVQFPLDGYAAENQQEESRSLQEVAQTLDSSPLPVAAVVVEPIQSEGGDNHASPHFFRELRRLTRDRDVLLIVDEVQTGVGATGTFWAHEKWGLDADNAPDVVTFSKKFQAAGFYHTRKLRPEQAYRNFNTWLGDPVRALHAKAIVDTVKRDNLLQLVNDVGGALMTQLEALQAQYPQAMSNLRGQGTFIAFDLPSTDQRNQFLTNMRSLGVNMAGCGDHTVRLRPMLVLQPKHVGIIADRLEAGLKRTFT</sequence>
<evidence type="ECO:0000256" key="3">
    <source>
        <dbReference type="ARBA" id="ARBA00012912"/>
    </source>
</evidence>
<dbReference type="EC" id="2.6.1.19" evidence="3"/>
<gene>
    <name evidence="12" type="ORF">H4R34_002392</name>
</gene>
<organism evidence="12 13">
    <name type="scientific">Dimargaris verticillata</name>
    <dbReference type="NCBI Taxonomy" id="2761393"/>
    <lineage>
        <taxon>Eukaryota</taxon>
        <taxon>Fungi</taxon>
        <taxon>Fungi incertae sedis</taxon>
        <taxon>Zoopagomycota</taxon>
        <taxon>Kickxellomycotina</taxon>
        <taxon>Dimargaritomycetes</taxon>
        <taxon>Dimargaritales</taxon>
        <taxon>Dimargaritaceae</taxon>
        <taxon>Dimargaris</taxon>
    </lineage>
</organism>
<protein>
    <recommendedName>
        <fullName evidence="4">4-aminobutyrate aminotransferase</fullName>
        <ecNumber evidence="3">2.6.1.19</ecNumber>
    </recommendedName>
    <alternativeName>
        <fullName evidence="9">GABA aminotransferase</fullName>
    </alternativeName>
    <alternativeName>
        <fullName evidence="8">Gamma-amino-N-butyrate transaminase</fullName>
    </alternativeName>
</protein>
<dbReference type="OrthoDB" id="10260828at2759"/>
<dbReference type="AlphaFoldDB" id="A0A9W8B3Y2"/>
<dbReference type="PANTHER" id="PTHR43206:SF1">
    <property type="entry name" value="4-AMINOBUTYRATE AMINOTRANSFERASE, MITOCHONDRIAL"/>
    <property type="match status" value="1"/>
</dbReference>
<evidence type="ECO:0000256" key="8">
    <source>
        <dbReference type="ARBA" id="ARBA00030204"/>
    </source>
</evidence>
<evidence type="ECO:0000256" key="2">
    <source>
        <dbReference type="ARBA" id="ARBA00008954"/>
    </source>
</evidence>
<dbReference type="CDD" id="cd00610">
    <property type="entry name" value="OAT_like"/>
    <property type="match status" value="1"/>
</dbReference>
<dbReference type="InterPro" id="IPR005814">
    <property type="entry name" value="Aminotrans_3"/>
</dbReference>
<dbReference type="SUPFAM" id="SSF53383">
    <property type="entry name" value="PLP-dependent transferases"/>
    <property type="match status" value="1"/>
</dbReference>
<dbReference type="PIRSF" id="PIRSF000521">
    <property type="entry name" value="Transaminase_4ab_Lys_Orn"/>
    <property type="match status" value="1"/>
</dbReference>
<dbReference type="InterPro" id="IPR015422">
    <property type="entry name" value="PyrdxlP-dep_Trfase_small"/>
</dbReference>
<dbReference type="EMBL" id="JANBQB010000160">
    <property type="protein sequence ID" value="KAJ1980610.1"/>
    <property type="molecule type" value="Genomic_DNA"/>
</dbReference>
<keyword evidence="13" id="KW-1185">Reference proteome</keyword>
<evidence type="ECO:0000256" key="5">
    <source>
        <dbReference type="ARBA" id="ARBA00022576"/>
    </source>
</evidence>
<evidence type="ECO:0000256" key="11">
    <source>
        <dbReference type="RuleBase" id="RU003560"/>
    </source>
</evidence>
<evidence type="ECO:0000256" key="1">
    <source>
        <dbReference type="ARBA" id="ARBA00001933"/>
    </source>
</evidence>
<dbReference type="GO" id="GO:0009450">
    <property type="term" value="P:gamma-aminobutyric acid catabolic process"/>
    <property type="evidence" value="ECO:0007669"/>
    <property type="project" value="TreeGrafter"/>
</dbReference>